<reference evidence="2" key="2">
    <citation type="submission" date="2024-06" db="EMBL/GenBank/DDBJ databases">
        <title>Caproicibacterium argilliputei sp. nov, a novel caproic acid producing anaerobic bacterium isolated from pit mud.</title>
        <authorList>
            <person name="Xia S."/>
        </authorList>
    </citation>
    <scope>NUCLEOTIDE SEQUENCE</scope>
    <source>
        <strain evidence="2">ZCY20-5</strain>
    </source>
</reference>
<keyword evidence="1" id="KW-1133">Transmembrane helix</keyword>
<dbReference type="Proteomes" id="UP001300604">
    <property type="component" value="Chromosome"/>
</dbReference>
<reference evidence="2" key="1">
    <citation type="submission" date="2023-09" db="EMBL/GenBank/DDBJ databases">
        <authorList>
            <person name="Zeng C."/>
        </authorList>
    </citation>
    <scope>NUCLEOTIDE SEQUENCE</scope>
    <source>
        <strain evidence="2">ZCY20-5</strain>
    </source>
</reference>
<keyword evidence="3" id="KW-1185">Reference proteome</keyword>
<gene>
    <name evidence="2" type="ORF">PXC00_13765</name>
</gene>
<dbReference type="KEGG" id="carl:PXC00_13765"/>
<organism evidence="2 3">
    <name type="scientific">Caproicibacterium argilliputei</name>
    <dbReference type="NCBI Taxonomy" id="3030016"/>
    <lineage>
        <taxon>Bacteria</taxon>
        <taxon>Bacillati</taxon>
        <taxon>Bacillota</taxon>
        <taxon>Clostridia</taxon>
        <taxon>Eubacteriales</taxon>
        <taxon>Oscillospiraceae</taxon>
        <taxon>Caproicibacterium</taxon>
    </lineage>
</organism>
<dbReference type="EMBL" id="CP135996">
    <property type="protein sequence ID" value="WOC32235.1"/>
    <property type="molecule type" value="Genomic_DNA"/>
</dbReference>
<dbReference type="RefSeq" id="WP_316935014.1">
    <property type="nucleotide sequence ID" value="NZ_CP135996.1"/>
</dbReference>
<keyword evidence="1" id="KW-0472">Membrane</keyword>
<evidence type="ECO:0000313" key="2">
    <source>
        <dbReference type="EMBL" id="WOC32235.1"/>
    </source>
</evidence>
<accession>A0AA97H1Z7</accession>
<proteinExistence type="predicted"/>
<evidence type="ECO:0000313" key="3">
    <source>
        <dbReference type="Proteomes" id="UP001300604"/>
    </source>
</evidence>
<name>A0AA97H1Z7_9FIRM</name>
<feature type="transmembrane region" description="Helical" evidence="1">
    <location>
        <begin position="6"/>
        <end position="22"/>
    </location>
</feature>
<dbReference type="AlphaFoldDB" id="A0AA97H1Z7"/>
<keyword evidence="1" id="KW-0812">Transmembrane</keyword>
<sequence>MDSCLYVGAMLLFAACVLTAAFRPREEKGKFLCLLLAGMGVLTISLQQDGAFLLGFEILLGIVMTVCTTGVLFAEFCDRRAKEAAQAYERRRFAELRRRRAEISGTLEDENEAERRVA</sequence>
<feature type="transmembrane region" description="Helical" evidence="1">
    <location>
        <begin position="29"/>
        <end position="46"/>
    </location>
</feature>
<evidence type="ECO:0000256" key="1">
    <source>
        <dbReference type="SAM" id="Phobius"/>
    </source>
</evidence>
<protein>
    <submittedName>
        <fullName evidence="2">Uncharacterized protein</fullName>
    </submittedName>
</protein>
<feature type="transmembrane region" description="Helical" evidence="1">
    <location>
        <begin position="52"/>
        <end position="74"/>
    </location>
</feature>